<organism evidence="1 2">
    <name type="scientific">Halomarina oriensis</name>
    <dbReference type="NCBI Taxonomy" id="671145"/>
    <lineage>
        <taxon>Archaea</taxon>
        <taxon>Methanobacteriati</taxon>
        <taxon>Methanobacteriota</taxon>
        <taxon>Stenosarchaea group</taxon>
        <taxon>Halobacteria</taxon>
        <taxon>Halobacteriales</taxon>
        <taxon>Natronomonadaceae</taxon>
        <taxon>Halomarina</taxon>
    </lineage>
</organism>
<protein>
    <submittedName>
        <fullName evidence="1">DUF2891 family protein</fullName>
    </submittedName>
</protein>
<evidence type="ECO:0000313" key="1">
    <source>
        <dbReference type="EMBL" id="MWG35843.1"/>
    </source>
</evidence>
<keyword evidence="2" id="KW-1185">Reference proteome</keyword>
<accession>A0A6B0GT41</accession>
<proteinExistence type="predicted"/>
<dbReference type="AlphaFoldDB" id="A0A6B0GT41"/>
<dbReference type="EMBL" id="WSZK01000027">
    <property type="protein sequence ID" value="MWG35843.1"/>
    <property type="molecule type" value="Genomic_DNA"/>
</dbReference>
<dbReference type="Proteomes" id="UP000451471">
    <property type="component" value="Unassembled WGS sequence"/>
</dbReference>
<name>A0A6B0GT41_9EURY</name>
<sequence>MHPLDAADTAAVCSGRSGWAGPAVAEALAHAPLDAIDTEYPHDVHAVESPDSVPVPSEQHPVFFGCYDWHSAVHSHWALVRQLRLFEDHPDETAIVRSIDDRLTDATVAREVAYFDEHESFEKPYGWAWLLHLAAELRRWDDERADRWSGTLEPLEARVVDLVEGEFLPQNRAFRVGTHGNTAFALHCVLDYARSVGNGSLESAVVDTSLRLFEDDTDYPVEYEPLGWDFLSPALTEADLLRRILDREAFTTWVERFFPEVTDAPYSDLLSPVGLDDDSGGVALHLVGLNLSKAWAMAGLADTLGDHRYAGPFERAAQDHAAAGIDHAFTDDYAGSHWLSSFVLYLLTRNEGGIAPA</sequence>
<dbReference type="Pfam" id="PF11199">
    <property type="entry name" value="DUF2891"/>
    <property type="match status" value="1"/>
</dbReference>
<dbReference type="OrthoDB" id="172835at2157"/>
<comment type="caution">
    <text evidence="1">The sequence shown here is derived from an EMBL/GenBank/DDBJ whole genome shotgun (WGS) entry which is preliminary data.</text>
</comment>
<evidence type="ECO:0000313" key="2">
    <source>
        <dbReference type="Proteomes" id="UP000451471"/>
    </source>
</evidence>
<dbReference type="InterPro" id="IPR021365">
    <property type="entry name" value="DUF2891"/>
</dbReference>
<reference evidence="1 2" key="1">
    <citation type="submission" date="2019-12" db="EMBL/GenBank/DDBJ databases">
        <title>Halocatena pleomorpha gen. nov. sp. nov., an extremely halophilic archaeon of family Halobacteriaceae isolated from saltpan soil.</title>
        <authorList>
            <person name="Pal Y."/>
            <person name="Verma A."/>
            <person name="Krishnamurthi S."/>
            <person name="Kumar P."/>
        </authorList>
    </citation>
    <scope>NUCLEOTIDE SEQUENCE [LARGE SCALE GENOMIC DNA]</scope>
    <source>
        <strain evidence="1 2">JCM 16495</strain>
    </source>
</reference>
<dbReference type="RefSeq" id="WP_158205513.1">
    <property type="nucleotide sequence ID" value="NZ_WSZK01000027.1"/>
</dbReference>
<gene>
    <name evidence="1" type="ORF">GQS65_15355</name>
</gene>